<dbReference type="AlphaFoldDB" id="A0A6G5A6Q9"/>
<reference evidence="2" key="2">
    <citation type="submission" date="2020-03" db="EMBL/GenBank/DDBJ databases">
        <title>A transcriptome and proteome of the tick Rhipicephalus microplus shaped by the genetic composition of its hosts and developmental stage.</title>
        <authorList>
            <person name="Garcia G.R."/>
            <person name="Ribeiro J.M.C."/>
            <person name="Maruyama S.R."/>
            <person name="Gardinasse L.G."/>
            <person name="Nelson K."/>
            <person name="Ferreira B.R."/>
            <person name="Andrade T.G."/>
            <person name="Santos I.K.F.M."/>
        </authorList>
    </citation>
    <scope>NUCLEOTIDE SEQUENCE</scope>
    <source>
        <strain evidence="2">NSGR</strain>
        <tissue evidence="2">Salivary glands</tissue>
    </source>
</reference>
<dbReference type="VEuPathDB" id="VectorBase:LOC119170104"/>
<dbReference type="EMBL" id="GHWJ01004793">
    <property type="protein sequence ID" value="NOV37530.1"/>
    <property type="molecule type" value="Transcribed_RNA"/>
</dbReference>
<evidence type="ECO:0000313" key="3">
    <source>
        <dbReference type="EMBL" id="NOV37530.1"/>
    </source>
</evidence>
<accession>A0A6G5A6Q9</accession>
<dbReference type="EMBL" id="GIKN01004408">
    <property type="protein sequence ID" value="NIE46681.1"/>
    <property type="molecule type" value="Transcribed_RNA"/>
</dbReference>
<keyword evidence="1" id="KW-0732">Signal</keyword>
<dbReference type="GO" id="GO:0008237">
    <property type="term" value="F:metallopeptidase activity"/>
    <property type="evidence" value="ECO:0007669"/>
    <property type="project" value="InterPro"/>
</dbReference>
<protein>
    <submittedName>
        <fullName evidence="2">Putative metallopeptidase 1</fullName>
    </submittedName>
</protein>
<sequence length="380" mass="43117">MPKMKSTYLSALFLIYAYTACGQEMQAEEHEEEVIKLGLQFVYDEAFLNRSLFILKGSYDAYFSALTRAAEEFFKLHDDPKIKLTLVGSSKLQEEDIVTNTTTTDHKLNASETLDNLRTLLTWNDTLNPSVDVVFLVTGMELVITESRMTGECHGLAYPRSICFGNATVGIIHDDGATFNGVRLAALQIAFLLGAKKDNGKWGECPKNEEQYLTSNCSGGHIPRLSDCSKSSVRDFYYRAKDGGYTLCWNDTPEPALPNNTDFPVDFYRQFDCDQCHVAEHLKNNTGKPINCSMSTINRDINNWPSTTESSWHRAARKRYRQWYWKRTTTVSPYKRCTQSCCRFLRHGPDRGGWWDCWYTPAADGTVCDSTRVCLDKACG</sequence>
<dbReference type="InterPro" id="IPR024079">
    <property type="entry name" value="MetalloPept_cat_dom_sf"/>
</dbReference>
<feature type="signal peptide" evidence="1">
    <location>
        <begin position="1"/>
        <end position="22"/>
    </location>
</feature>
<proteinExistence type="predicted"/>
<feature type="chain" id="PRO_5036175348" evidence="1">
    <location>
        <begin position="23"/>
        <end position="380"/>
    </location>
</feature>
<organism evidence="2">
    <name type="scientific">Rhipicephalus microplus</name>
    <name type="common">Cattle tick</name>
    <name type="synonym">Boophilus microplus</name>
    <dbReference type="NCBI Taxonomy" id="6941"/>
    <lineage>
        <taxon>Eukaryota</taxon>
        <taxon>Metazoa</taxon>
        <taxon>Ecdysozoa</taxon>
        <taxon>Arthropoda</taxon>
        <taxon>Chelicerata</taxon>
        <taxon>Arachnida</taxon>
        <taxon>Acari</taxon>
        <taxon>Parasitiformes</taxon>
        <taxon>Ixodida</taxon>
        <taxon>Ixodoidea</taxon>
        <taxon>Ixodidae</taxon>
        <taxon>Rhipicephalinae</taxon>
        <taxon>Rhipicephalus</taxon>
        <taxon>Boophilus</taxon>
    </lineage>
</organism>
<dbReference type="OrthoDB" id="6498419at2759"/>
<name>A0A6G5A6Q9_RHIMP</name>
<dbReference type="Gene3D" id="3.40.390.10">
    <property type="entry name" value="Collagenase (Catalytic Domain)"/>
    <property type="match status" value="1"/>
</dbReference>
<dbReference type="VEuPathDB" id="VectorBase:LOC119174959"/>
<evidence type="ECO:0000256" key="1">
    <source>
        <dbReference type="SAM" id="SignalP"/>
    </source>
</evidence>
<dbReference type="SUPFAM" id="SSF55486">
    <property type="entry name" value="Metalloproteases ('zincins'), catalytic domain"/>
    <property type="match status" value="1"/>
</dbReference>
<reference evidence="3" key="1">
    <citation type="submission" date="2019-09" db="EMBL/GenBank/DDBJ databases">
        <title>Organ-specific transcriptomic study of the physiology of the cattle tick, Rhipicephalus microplus.</title>
        <authorList>
            <person name="Tirloni L."/>
            <person name="Braz G."/>
            <person name="Gandara A.C.P."/>
            <person name="Sabadin G.A."/>
            <person name="da Silva R.M."/>
            <person name="Guizzo M.G."/>
            <person name="Machado J.A."/>
            <person name="Costa E.P."/>
            <person name="Gomes H.F."/>
            <person name="Moraes J."/>
            <person name="Mota M.B.S."/>
            <person name="Mesquita R.D."/>
            <person name="Alvarenga P.H."/>
            <person name="Alves F."/>
            <person name="Seixas A."/>
            <person name="da Fonseca R.N."/>
            <person name="Fogaca A."/>
            <person name="Logullo C."/>
            <person name="Tanaka A."/>
            <person name="Daffre S."/>
            <person name="Termignoni C."/>
            <person name="Vaz I.S.Jr."/>
            <person name="Oliveira P.L."/>
            <person name="Ribeiro J.M."/>
        </authorList>
    </citation>
    <scope>NUCLEOTIDE SEQUENCE</scope>
    <source>
        <strain evidence="3">Porto Alegre</strain>
    </source>
</reference>
<evidence type="ECO:0000313" key="2">
    <source>
        <dbReference type="EMBL" id="NIE46681.1"/>
    </source>
</evidence>